<dbReference type="EMBL" id="CAUJNA010001857">
    <property type="protein sequence ID" value="CAJ1389353.1"/>
    <property type="molecule type" value="Genomic_DNA"/>
</dbReference>
<proteinExistence type="predicted"/>
<comment type="caution">
    <text evidence="2">The sequence shown here is derived from an EMBL/GenBank/DDBJ whole genome shotgun (WGS) entry which is preliminary data.</text>
</comment>
<dbReference type="Proteomes" id="UP001178507">
    <property type="component" value="Unassembled WGS sequence"/>
</dbReference>
<feature type="transmembrane region" description="Helical" evidence="1">
    <location>
        <begin position="78"/>
        <end position="97"/>
    </location>
</feature>
<keyword evidence="3" id="KW-1185">Reference proteome</keyword>
<keyword evidence="1" id="KW-0472">Membrane</keyword>
<name>A0AA36IK95_9DINO</name>
<feature type="transmembrane region" description="Helical" evidence="1">
    <location>
        <begin position="109"/>
        <end position="128"/>
    </location>
</feature>
<evidence type="ECO:0000256" key="1">
    <source>
        <dbReference type="SAM" id="Phobius"/>
    </source>
</evidence>
<sequence length="306" mass="34631">MPEAFHAAALADARLASLVWRGADMDVLRFLAKGEKDDVKHQTPMHAVACCICLYIAILLTGICADRLVANESRLGEAQWPAAVLVAYWCWMIFLRLRGETSSTAMDVYQLMWSCNVVMPVTAIAILLRRPALLCAQGIFVAIDQVLWYVDWLGYLLFGKFPVKVIAYLFWPTTPPSRRISSLHHVLFGPFVIWLGSRECCLPLGRGFVVSLAQTIVCEVICRYTTPLEVIDRNGAVCYMNLNLCYEAFRDVKVSWIRVFDRDIAIRYLPWMLWIWNAGNMGLFSMLAVILVPFMRLFGVSGGICF</sequence>
<dbReference type="AlphaFoldDB" id="A0AA36IK95"/>
<protein>
    <submittedName>
        <fullName evidence="2">Uncharacterized protein</fullName>
    </submittedName>
</protein>
<organism evidence="2 3">
    <name type="scientific">Effrenium voratum</name>
    <dbReference type="NCBI Taxonomy" id="2562239"/>
    <lineage>
        <taxon>Eukaryota</taxon>
        <taxon>Sar</taxon>
        <taxon>Alveolata</taxon>
        <taxon>Dinophyceae</taxon>
        <taxon>Suessiales</taxon>
        <taxon>Symbiodiniaceae</taxon>
        <taxon>Effrenium</taxon>
    </lineage>
</organism>
<keyword evidence="1" id="KW-0812">Transmembrane</keyword>
<accession>A0AA36IK95</accession>
<evidence type="ECO:0000313" key="2">
    <source>
        <dbReference type="EMBL" id="CAJ1389353.1"/>
    </source>
</evidence>
<reference evidence="2" key="1">
    <citation type="submission" date="2023-08" db="EMBL/GenBank/DDBJ databases">
        <authorList>
            <person name="Chen Y."/>
            <person name="Shah S."/>
            <person name="Dougan E. K."/>
            <person name="Thang M."/>
            <person name="Chan C."/>
        </authorList>
    </citation>
    <scope>NUCLEOTIDE SEQUENCE</scope>
</reference>
<feature type="transmembrane region" description="Helical" evidence="1">
    <location>
        <begin position="271"/>
        <end position="292"/>
    </location>
</feature>
<feature type="transmembrane region" description="Helical" evidence="1">
    <location>
        <begin position="45"/>
        <end position="66"/>
    </location>
</feature>
<gene>
    <name evidence="2" type="ORF">EVOR1521_LOCUS14986</name>
</gene>
<keyword evidence="1" id="KW-1133">Transmembrane helix</keyword>
<feature type="transmembrane region" description="Helical" evidence="1">
    <location>
        <begin position="149"/>
        <end position="171"/>
    </location>
</feature>
<evidence type="ECO:0000313" key="3">
    <source>
        <dbReference type="Proteomes" id="UP001178507"/>
    </source>
</evidence>